<dbReference type="OrthoDB" id="3667371at2759"/>
<keyword evidence="2" id="KW-1185">Reference proteome</keyword>
<evidence type="ECO:0000313" key="2">
    <source>
        <dbReference type="Proteomes" id="UP000800038"/>
    </source>
</evidence>
<proteinExistence type="predicted"/>
<organism evidence="1 2">
    <name type="scientific">Clathrospora elynae</name>
    <dbReference type="NCBI Taxonomy" id="706981"/>
    <lineage>
        <taxon>Eukaryota</taxon>
        <taxon>Fungi</taxon>
        <taxon>Dikarya</taxon>
        <taxon>Ascomycota</taxon>
        <taxon>Pezizomycotina</taxon>
        <taxon>Dothideomycetes</taxon>
        <taxon>Pleosporomycetidae</taxon>
        <taxon>Pleosporales</taxon>
        <taxon>Diademaceae</taxon>
        <taxon>Clathrospora</taxon>
    </lineage>
</organism>
<protein>
    <submittedName>
        <fullName evidence="1">Uncharacterized protein</fullName>
    </submittedName>
</protein>
<dbReference type="Proteomes" id="UP000800038">
    <property type="component" value="Unassembled WGS sequence"/>
</dbReference>
<dbReference type="EMBL" id="ML976346">
    <property type="protein sequence ID" value="KAF1934907.1"/>
    <property type="molecule type" value="Genomic_DNA"/>
</dbReference>
<feature type="non-terminal residue" evidence="1">
    <location>
        <position position="1"/>
    </location>
</feature>
<dbReference type="AlphaFoldDB" id="A0A6A5SBU4"/>
<sequence>IYHPRSLHHSNQQGQLLQLPITTPLTFKQKPSPVPRPIMRFSSTTTSFALTAFVLPLFATAQDPPETICEMYIGSAYADGCCSTLLSRGPTAPCADIAYVANATLCTIEDYPTGWAVCVEKNPVDAQARDFAYAPSGSFNDSVVEEWGENVAWAVLVMGDQGVGGRLAKRKAKWKVLGMR</sequence>
<name>A0A6A5SBU4_9PLEO</name>
<gene>
    <name evidence="1" type="ORF">EJ02DRAFT_488100</name>
</gene>
<accession>A0A6A5SBU4</accession>
<evidence type="ECO:0000313" key="1">
    <source>
        <dbReference type="EMBL" id="KAF1934907.1"/>
    </source>
</evidence>
<reference evidence="1" key="1">
    <citation type="journal article" date="2020" name="Stud. Mycol.">
        <title>101 Dothideomycetes genomes: a test case for predicting lifestyles and emergence of pathogens.</title>
        <authorList>
            <person name="Haridas S."/>
            <person name="Albert R."/>
            <person name="Binder M."/>
            <person name="Bloem J."/>
            <person name="Labutti K."/>
            <person name="Salamov A."/>
            <person name="Andreopoulos B."/>
            <person name="Baker S."/>
            <person name="Barry K."/>
            <person name="Bills G."/>
            <person name="Bluhm B."/>
            <person name="Cannon C."/>
            <person name="Castanera R."/>
            <person name="Culley D."/>
            <person name="Daum C."/>
            <person name="Ezra D."/>
            <person name="Gonzalez J."/>
            <person name="Henrissat B."/>
            <person name="Kuo A."/>
            <person name="Liang C."/>
            <person name="Lipzen A."/>
            <person name="Lutzoni F."/>
            <person name="Magnuson J."/>
            <person name="Mondo S."/>
            <person name="Nolan M."/>
            <person name="Ohm R."/>
            <person name="Pangilinan J."/>
            <person name="Park H.-J."/>
            <person name="Ramirez L."/>
            <person name="Alfaro M."/>
            <person name="Sun H."/>
            <person name="Tritt A."/>
            <person name="Yoshinaga Y."/>
            <person name="Zwiers L.-H."/>
            <person name="Turgeon B."/>
            <person name="Goodwin S."/>
            <person name="Spatafora J."/>
            <person name="Crous P."/>
            <person name="Grigoriev I."/>
        </authorList>
    </citation>
    <scope>NUCLEOTIDE SEQUENCE</scope>
    <source>
        <strain evidence="1">CBS 161.51</strain>
    </source>
</reference>